<gene>
    <name evidence="1" type="ORF">EV696_102155</name>
</gene>
<organism evidence="1 2">
    <name type="scientific">Permianibacter aggregans</name>
    <dbReference type="NCBI Taxonomy" id="1510150"/>
    <lineage>
        <taxon>Bacteria</taxon>
        <taxon>Pseudomonadati</taxon>
        <taxon>Pseudomonadota</taxon>
        <taxon>Gammaproteobacteria</taxon>
        <taxon>Pseudomonadales</taxon>
        <taxon>Pseudomonadaceae</taxon>
        <taxon>Permianibacter</taxon>
    </lineage>
</organism>
<dbReference type="SUPFAM" id="SSF51161">
    <property type="entry name" value="Trimeric LpxA-like enzymes"/>
    <property type="match status" value="1"/>
</dbReference>
<sequence length="174" mass="18944">MLYRFESRTPELRSEQVFVAPDASLIGSVIVHPEASIWFNAVLRADNDRIEIGARSNIQDGSIVHTDPGVPVIVGENVTVGHKVMLHGCQVGDFSLIGMNSVVLNRAKIGKHVLVGANSLIPEGREIPDGVLVLGSPGRIIRALTDEEKEKLSWSAQVYVDKIARYRTGLQPIA</sequence>
<dbReference type="RefSeq" id="WP_133587668.1">
    <property type="nucleotide sequence ID" value="NZ_CP037953.1"/>
</dbReference>
<dbReference type="CDD" id="cd04645">
    <property type="entry name" value="LbH_gamma_CA_like"/>
    <property type="match status" value="1"/>
</dbReference>
<dbReference type="InterPro" id="IPR047324">
    <property type="entry name" value="LbH_gamma_CA-like"/>
</dbReference>
<accession>A0A4R6UX30</accession>
<dbReference type="OrthoDB" id="9803036at2"/>
<protein>
    <submittedName>
        <fullName evidence="1">Carbonic anhydrase/acetyltransferase-like protein (Isoleucine patch superfamily)</fullName>
    </submittedName>
</protein>
<dbReference type="Pfam" id="PF00132">
    <property type="entry name" value="Hexapep"/>
    <property type="match status" value="1"/>
</dbReference>
<dbReference type="InterPro" id="IPR011004">
    <property type="entry name" value="Trimer_LpxA-like_sf"/>
</dbReference>
<reference evidence="1 2" key="1">
    <citation type="submission" date="2019-03" db="EMBL/GenBank/DDBJ databases">
        <title>Genomic Encyclopedia of Type Strains, Phase IV (KMG-IV): sequencing the most valuable type-strain genomes for metagenomic binning, comparative biology and taxonomic classification.</title>
        <authorList>
            <person name="Goeker M."/>
        </authorList>
    </citation>
    <scope>NUCLEOTIDE SEQUENCE [LARGE SCALE GENOMIC DNA]</scope>
    <source>
        <strain evidence="1 2">DSM 103792</strain>
    </source>
</reference>
<keyword evidence="2" id="KW-1185">Reference proteome</keyword>
<keyword evidence="1" id="KW-0808">Transferase</keyword>
<evidence type="ECO:0000313" key="1">
    <source>
        <dbReference type="EMBL" id="TDQ50473.1"/>
    </source>
</evidence>
<dbReference type="InterPro" id="IPR001451">
    <property type="entry name" value="Hexapep"/>
</dbReference>
<dbReference type="AlphaFoldDB" id="A0A4R6UX30"/>
<dbReference type="PANTHER" id="PTHR13061">
    <property type="entry name" value="DYNACTIN SUBUNIT P25"/>
    <property type="match status" value="1"/>
</dbReference>
<dbReference type="GO" id="GO:0016740">
    <property type="term" value="F:transferase activity"/>
    <property type="evidence" value="ECO:0007669"/>
    <property type="project" value="UniProtKB-KW"/>
</dbReference>
<evidence type="ECO:0000313" key="2">
    <source>
        <dbReference type="Proteomes" id="UP000295375"/>
    </source>
</evidence>
<comment type="caution">
    <text evidence="1">The sequence shown here is derived from an EMBL/GenBank/DDBJ whole genome shotgun (WGS) entry which is preliminary data.</text>
</comment>
<proteinExistence type="predicted"/>
<dbReference type="EMBL" id="SNYM01000002">
    <property type="protein sequence ID" value="TDQ50473.1"/>
    <property type="molecule type" value="Genomic_DNA"/>
</dbReference>
<dbReference type="PANTHER" id="PTHR13061:SF29">
    <property type="entry name" value="GAMMA CARBONIC ANHYDRASE-LIKE 1, MITOCHONDRIAL-RELATED"/>
    <property type="match status" value="1"/>
</dbReference>
<dbReference type="InterPro" id="IPR050484">
    <property type="entry name" value="Transf_Hexapept/Carb_Anhydrase"/>
</dbReference>
<name>A0A4R6UX30_9GAMM</name>
<dbReference type="Gene3D" id="2.160.10.10">
    <property type="entry name" value="Hexapeptide repeat proteins"/>
    <property type="match status" value="1"/>
</dbReference>
<dbReference type="Proteomes" id="UP000295375">
    <property type="component" value="Unassembled WGS sequence"/>
</dbReference>